<gene>
    <name evidence="3" type="ORF">WKW80_09790</name>
</gene>
<organism evidence="3 4">
    <name type="scientific">Variovorax humicola</name>
    <dbReference type="NCBI Taxonomy" id="1769758"/>
    <lineage>
        <taxon>Bacteria</taxon>
        <taxon>Pseudomonadati</taxon>
        <taxon>Pseudomonadota</taxon>
        <taxon>Betaproteobacteria</taxon>
        <taxon>Burkholderiales</taxon>
        <taxon>Comamonadaceae</taxon>
        <taxon>Variovorax</taxon>
    </lineage>
</organism>
<feature type="domain" description="eCIS core" evidence="2">
    <location>
        <begin position="124"/>
        <end position="201"/>
    </location>
</feature>
<dbReference type="EMBL" id="JBBKZV010000004">
    <property type="protein sequence ID" value="MEJ8822329.1"/>
    <property type="molecule type" value="Genomic_DNA"/>
</dbReference>
<proteinExistence type="predicted"/>
<evidence type="ECO:0000313" key="3">
    <source>
        <dbReference type="EMBL" id="MEJ8822329.1"/>
    </source>
</evidence>
<feature type="region of interest" description="Disordered" evidence="1">
    <location>
        <begin position="100"/>
        <end position="128"/>
    </location>
</feature>
<evidence type="ECO:0000313" key="4">
    <source>
        <dbReference type="Proteomes" id="UP001363010"/>
    </source>
</evidence>
<keyword evidence="4" id="KW-1185">Reference proteome</keyword>
<evidence type="ECO:0000259" key="2">
    <source>
        <dbReference type="Pfam" id="PF13699"/>
    </source>
</evidence>
<accession>A0ABU8VWY7</accession>
<dbReference type="RefSeq" id="WP_340363377.1">
    <property type="nucleotide sequence ID" value="NZ_JBBKZV010000004.1"/>
</dbReference>
<evidence type="ECO:0000256" key="1">
    <source>
        <dbReference type="SAM" id="MobiDB-lite"/>
    </source>
</evidence>
<protein>
    <submittedName>
        <fullName evidence="3">DUF4157 domain-containing protein</fullName>
    </submittedName>
</protein>
<dbReference type="Pfam" id="PF13699">
    <property type="entry name" value="eCIS_core"/>
    <property type="match status" value="1"/>
</dbReference>
<dbReference type="InterPro" id="IPR025295">
    <property type="entry name" value="eCIS_core_dom"/>
</dbReference>
<feature type="compositionally biased region" description="Low complexity" evidence="1">
    <location>
        <begin position="100"/>
        <end position="113"/>
    </location>
</feature>
<sequence>MKAAAPLQARASRAVSNPAAASGLLQRQCACSPCSACSAKSSTDDLAQRKEREFLQAELVIGASNDPLEREADRVADQVLTGPAHAAAHGVAPRIQRATAQASQESAAAVPASVHRSLASTGSPLEPALRRDMEDRFGHDFSEVRVHADAAAEQSTREVQAHAYTVGHDVVFGAGQYAPATSRGRHLIAHELTHVIQQTGAPVMRRKSATKATTPQQDEEDTTRTDHTAPCTGTGARRILQRDFALEPPRPRAEGKVLTAPEIAAAIAFNQRVVTVIGTAGVSELRDVLGIEPVPAVIDEDFVNAVVRWQAVQAIGQDGKLGPGTARRLFREIGAEGVGRGALVHGPAYHAVTSLTPPLVGGIRQATFNFDAEFADDPANGLFASCCEIRQFIQWDAAYAAAGPGGPPHAGFPAGTAANTWIEDRDAADTRYGHRTGPHSALGNGDEYLDNTAKRNAAFGNTYRGQDNPGSRRNAGHWRFMVRAFDVCNGNRRLGDDFLRVTW</sequence>
<name>A0ABU8VWY7_9BURK</name>
<comment type="caution">
    <text evidence="3">The sequence shown here is derived from an EMBL/GenBank/DDBJ whole genome shotgun (WGS) entry which is preliminary data.</text>
</comment>
<reference evidence="3 4" key="1">
    <citation type="submission" date="2024-03" db="EMBL/GenBank/DDBJ databases">
        <title>Novel species of the genus Variovorax.</title>
        <authorList>
            <person name="Liu Q."/>
            <person name="Xin Y.-H."/>
        </authorList>
    </citation>
    <scope>NUCLEOTIDE SEQUENCE [LARGE SCALE GENOMIC DNA]</scope>
    <source>
        <strain evidence="3 4">KACC 18501</strain>
    </source>
</reference>
<dbReference type="Proteomes" id="UP001363010">
    <property type="component" value="Unassembled WGS sequence"/>
</dbReference>
<feature type="region of interest" description="Disordered" evidence="1">
    <location>
        <begin position="200"/>
        <end position="233"/>
    </location>
</feature>